<evidence type="ECO:0008006" key="4">
    <source>
        <dbReference type="Google" id="ProtNLM"/>
    </source>
</evidence>
<evidence type="ECO:0000313" key="3">
    <source>
        <dbReference type="Proteomes" id="UP001412067"/>
    </source>
</evidence>
<gene>
    <name evidence="2" type="ORF">KSP40_PGU002588</name>
</gene>
<comment type="caution">
    <text evidence="2">The sequence shown here is derived from an EMBL/GenBank/DDBJ whole genome shotgun (WGS) entry which is preliminary data.</text>
</comment>
<keyword evidence="3" id="KW-1185">Reference proteome</keyword>
<dbReference type="PANTHER" id="PTHR31896:SF12">
    <property type="entry name" value="HXXXD-TYPE ACYL-TRANSFERASE FAMILY PROTEIN"/>
    <property type="match status" value="1"/>
</dbReference>
<evidence type="ECO:0000313" key="2">
    <source>
        <dbReference type="EMBL" id="KAK8950023.1"/>
    </source>
</evidence>
<keyword evidence="1" id="KW-0808">Transferase</keyword>
<dbReference type="Pfam" id="PF02458">
    <property type="entry name" value="Transferase"/>
    <property type="match status" value="1"/>
</dbReference>
<protein>
    <recommendedName>
        <fullName evidence="4">BAHD acyltransferase</fullName>
    </recommendedName>
</protein>
<dbReference type="EMBL" id="JBBWWR010000015">
    <property type="protein sequence ID" value="KAK8950023.1"/>
    <property type="molecule type" value="Genomic_DNA"/>
</dbReference>
<dbReference type="Proteomes" id="UP001412067">
    <property type="component" value="Unassembled WGS sequence"/>
</dbReference>
<organism evidence="2 3">
    <name type="scientific">Platanthera guangdongensis</name>
    <dbReference type="NCBI Taxonomy" id="2320717"/>
    <lineage>
        <taxon>Eukaryota</taxon>
        <taxon>Viridiplantae</taxon>
        <taxon>Streptophyta</taxon>
        <taxon>Embryophyta</taxon>
        <taxon>Tracheophyta</taxon>
        <taxon>Spermatophyta</taxon>
        <taxon>Magnoliopsida</taxon>
        <taxon>Liliopsida</taxon>
        <taxon>Asparagales</taxon>
        <taxon>Orchidaceae</taxon>
        <taxon>Orchidoideae</taxon>
        <taxon>Orchideae</taxon>
        <taxon>Orchidinae</taxon>
        <taxon>Platanthera</taxon>
    </lineage>
</organism>
<dbReference type="Gene3D" id="3.30.559.10">
    <property type="entry name" value="Chloramphenicol acetyltransferase-like domain"/>
    <property type="match status" value="2"/>
</dbReference>
<dbReference type="PANTHER" id="PTHR31896">
    <property type="entry name" value="FAMILY REGULATORY PROTEIN, PUTATIVE (AFU_ORTHOLOGUE AFUA_3G14730)-RELATED"/>
    <property type="match status" value="1"/>
</dbReference>
<accession>A0ABR2LTY4</accession>
<dbReference type="InterPro" id="IPR051283">
    <property type="entry name" value="Sec_Metabolite_Acyltrans"/>
</dbReference>
<name>A0ABR2LTY4_9ASPA</name>
<proteinExistence type="predicted"/>
<dbReference type="InterPro" id="IPR023213">
    <property type="entry name" value="CAT-like_dom_sf"/>
</dbReference>
<sequence>MIEIISKRTISLSPGTSHGRRCCLTPWDVAMLCPHYIQKGLLFTNLPPNFPTHRVLSLLETSLSDALRHFYPLAGRLQTQSHRNLEGQVTGLEVYIDCNDEGAEFIHAVAENITADDVVSPGKDIPCFVNSFFPLNGAINYDGQSAPLLSLQLTELADGALFLGCCFNHVVGDGTSYWNFFNGWAEIARTNNLSRTPVHDRWFIEGESPPVKLPFSKPSQFVVRFSPPLFRERFFHFSSHSVAKLKARANAEVGSEELIISSFQALSALLWRAITRARGFTEEQLTGCRLAMQNRERLRPKLSPEYFGNSIYAVATTVAAGDLLAKGIGWAALQLNRAIAGYTDAEIRGMLWAYHEAPVVYNLTMFDTRSIMMGSSPRFDMYGCDFGFGKAVAVRCGPANKFDGKVSAFPGREGGGSVDLEVCLIPEYMAALLEDLEFMDAVSLPH</sequence>
<reference evidence="2 3" key="1">
    <citation type="journal article" date="2022" name="Nat. Plants">
        <title>Genomes of leafy and leafless Platanthera orchids illuminate the evolution of mycoheterotrophy.</title>
        <authorList>
            <person name="Li M.H."/>
            <person name="Liu K.W."/>
            <person name="Li Z."/>
            <person name="Lu H.C."/>
            <person name="Ye Q.L."/>
            <person name="Zhang D."/>
            <person name="Wang J.Y."/>
            <person name="Li Y.F."/>
            <person name="Zhong Z.M."/>
            <person name="Liu X."/>
            <person name="Yu X."/>
            <person name="Liu D.K."/>
            <person name="Tu X.D."/>
            <person name="Liu B."/>
            <person name="Hao Y."/>
            <person name="Liao X.Y."/>
            <person name="Jiang Y.T."/>
            <person name="Sun W.H."/>
            <person name="Chen J."/>
            <person name="Chen Y.Q."/>
            <person name="Ai Y."/>
            <person name="Zhai J.W."/>
            <person name="Wu S.S."/>
            <person name="Zhou Z."/>
            <person name="Hsiao Y.Y."/>
            <person name="Wu W.L."/>
            <person name="Chen Y.Y."/>
            <person name="Lin Y.F."/>
            <person name="Hsu J.L."/>
            <person name="Li C.Y."/>
            <person name="Wang Z.W."/>
            <person name="Zhao X."/>
            <person name="Zhong W.Y."/>
            <person name="Ma X.K."/>
            <person name="Ma L."/>
            <person name="Huang J."/>
            <person name="Chen G.Z."/>
            <person name="Huang M.Z."/>
            <person name="Huang L."/>
            <person name="Peng D.H."/>
            <person name="Luo Y.B."/>
            <person name="Zou S.Q."/>
            <person name="Chen S.P."/>
            <person name="Lan S."/>
            <person name="Tsai W.C."/>
            <person name="Van de Peer Y."/>
            <person name="Liu Z.J."/>
        </authorList>
    </citation>
    <scope>NUCLEOTIDE SEQUENCE [LARGE SCALE GENOMIC DNA]</scope>
    <source>
        <strain evidence="2">Lor288</strain>
    </source>
</reference>
<evidence type="ECO:0000256" key="1">
    <source>
        <dbReference type="ARBA" id="ARBA00022679"/>
    </source>
</evidence>